<feature type="compositionally biased region" description="Gly residues" evidence="1">
    <location>
        <begin position="323"/>
        <end position="333"/>
    </location>
</feature>
<protein>
    <submittedName>
        <fullName evidence="3">Uncharacterized protein LOC101853626</fullName>
    </submittedName>
</protein>
<gene>
    <name evidence="3" type="primary">LOC101853626</name>
</gene>
<evidence type="ECO:0000313" key="3">
    <source>
        <dbReference type="RefSeq" id="XP_005101027.1"/>
    </source>
</evidence>
<feature type="compositionally biased region" description="Polar residues" evidence="1">
    <location>
        <begin position="302"/>
        <end position="312"/>
    </location>
</feature>
<feature type="region of interest" description="Disordered" evidence="1">
    <location>
        <begin position="291"/>
        <end position="355"/>
    </location>
</feature>
<sequence>MESQETDTDSLVQMDAVEDADENELLGGVGEEEQQEEGGSNDVDETAEDLMTDMKLEDEIDEARNIEPDFKWTYFIEVYPWSAEDMTENFVKVIKLSHFTRVVMKKKKVPTESPDLQTRQRKGCVQIFLADRQTAKTVMRSMTWKSMAAKELTVEVTRRDPDLGVTESAYLEVNSYSLCKIRFREKAKGELRDRSAKVSNLPGAITLGFLEVILNRAFPVIMGQTRKVSETNPSQKLQDIEGFHGSLDFDCLTRGSCRAFVLAHKKVVMNGQQLGFEANDKETMVVPPFTHDGGTKRKQEHVSASSNAVQPSSPFPSARGRGGHGMGRGGRGGATAFSGPRMRGLTKDGGGSGQRARGLGRAIMPLMRPVSAPFPRVGPGMPVPMTGRQKMNEKLRRNNNSGLNSVPGGGGVMYPVPGGSMAIRGSGPGGSVGDSFKQEIASLQDQLERSTKVIEAKIALLQQSGGFYDAEMAAFGPGFDSGPWDGGDFGYDNDYGVETFGEEDMYRLPAAHDFPAEPHALMQAGVPGRGGLVGVQGYRGLPGRGHRGRGMLQMRGKTRSRPSRRGSMSAAW</sequence>
<dbReference type="GeneID" id="101853626"/>
<feature type="compositionally biased region" description="Acidic residues" evidence="1">
    <location>
        <begin position="16"/>
        <end position="36"/>
    </location>
</feature>
<keyword evidence="2" id="KW-1185">Reference proteome</keyword>
<feature type="region of interest" description="Disordered" evidence="1">
    <location>
        <begin position="1"/>
        <end position="46"/>
    </location>
</feature>
<dbReference type="RefSeq" id="XP_005101027.1">
    <property type="nucleotide sequence ID" value="XM_005100970.3"/>
</dbReference>
<feature type="region of interest" description="Disordered" evidence="1">
    <location>
        <begin position="544"/>
        <end position="572"/>
    </location>
</feature>
<evidence type="ECO:0000313" key="2">
    <source>
        <dbReference type="Proteomes" id="UP000694888"/>
    </source>
</evidence>
<organism evidence="2 3">
    <name type="scientific">Aplysia californica</name>
    <name type="common">California sea hare</name>
    <dbReference type="NCBI Taxonomy" id="6500"/>
    <lineage>
        <taxon>Eukaryota</taxon>
        <taxon>Metazoa</taxon>
        <taxon>Spiralia</taxon>
        <taxon>Lophotrochozoa</taxon>
        <taxon>Mollusca</taxon>
        <taxon>Gastropoda</taxon>
        <taxon>Heterobranchia</taxon>
        <taxon>Euthyneura</taxon>
        <taxon>Tectipleura</taxon>
        <taxon>Aplysiida</taxon>
        <taxon>Aplysioidea</taxon>
        <taxon>Aplysiidae</taxon>
        <taxon>Aplysia</taxon>
    </lineage>
</organism>
<dbReference type="Proteomes" id="UP000694888">
    <property type="component" value="Unplaced"/>
</dbReference>
<proteinExistence type="predicted"/>
<evidence type="ECO:0000256" key="1">
    <source>
        <dbReference type="SAM" id="MobiDB-lite"/>
    </source>
</evidence>
<accession>A0ABM0JTD3</accession>
<reference evidence="3" key="1">
    <citation type="submission" date="2025-08" db="UniProtKB">
        <authorList>
            <consortium name="RefSeq"/>
        </authorList>
    </citation>
    <scope>IDENTIFICATION</scope>
</reference>
<name>A0ABM0JTD3_APLCA</name>